<evidence type="ECO:0000256" key="2">
    <source>
        <dbReference type="ARBA" id="ARBA00022679"/>
    </source>
</evidence>
<keyword evidence="3" id="KW-0949">S-adenosyl-L-methionine</keyword>
<keyword evidence="1 5" id="KW-0489">Methyltransferase</keyword>
<dbReference type="CDD" id="cd02440">
    <property type="entry name" value="AdoMet_MTases"/>
    <property type="match status" value="1"/>
</dbReference>
<reference evidence="5 6" key="1">
    <citation type="submission" date="2017-02" db="EMBL/GenBank/DDBJ databases">
        <authorList>
            <person name="Peterson S.W."/>
        </authorList>
    </citation>
    <scope>NUCLEOTIDE SEQUENCE [LARGE SCALE GENOMIC DNA]</scope>
    <source>
        <strain evidence="5 6">ATCC 17233</strain>
    </source>
</reference>
<evidence type="ECO:0000256" key="3">
    <source>
        <dbReference type="ARBA" id="ARBA00022691"/>
    </source>
</evidence>
<proteinExistence type="predicted"/>
<name>A0A1T4NFV1_9FIRM</name>
<dbReference type="Gene3D" id="2.60.40.1180">
    <property type="entry name" value="Golgi alpha-mannosidase II"/>
    <property type="match status" value="1"/>
</dbReference>
<organism evidence="5 6">
    <name type="scientific">Eubacterium ruminantium</name>
    <dbReference type="NCBI Taxonomy" id="42322"/>
    <lineage>
        <taxon>Bacteria</taxon>
        <taxon>Bacillati</taxon>
        <taxon>Bacillota</taxon>
        <taxon>Clostridia</taxon>
        <taxon>Eubacteriales</taxon>
        <taxon>Eubacteriaceae</taxon>
        <taxon>Eubacterium</taxon>
    </lineage>
</organism>
<dbReference type="SUPFAM" id="SSF53335">
    <property type="entry name" value="S-adenosyl-L-methionine-dependent methyltransferases"/>
    <property type="match status" value="1"/>
</dbReference>
<dbReference type="Gene3D" id="3.40.50.150">
    <property type="entry name" value="Vaccinia Virus protein VP39"/>
    <property type="match status" value="1"/>
</dbReference>
<dbReference type="InterPro" id="IPR029063">
    <property type="entry name" value="SAM-dependent_MTases_sf"/>
</dbReference>
<dbReference type="PANTHER" id="PTHR43042:SF2">
    <property type="entry name" value="SAM-DEPENDENT METHYLTRANSFERASE"/>
    <property type="match status" value="1"/>
</dbReference>
<protein>
    <submittedName>
        <fullName evidence="5">23S rRNA (Cytosine1962-C5)-methyltransferase</fullName>
    </submittedName>
</protein>
<dbReference type="Proteomes" id="UP000189857">
    <property type="component" value="Unassembled WGS sequence"/>
</dbReference>
<evidence type="ECO:0000256" key="1">
    <source>
        <dbReference type="ARBA" id="ARBA00022603"/>
    </source>
</evidence>
<evidence type="ECO:0000259" key="4">
    <source>
        <dbReference type="Pfam" id="PF10672"/>
    </source>
</evidence>
<dbReference type="GO" id="GO:0008168">
    <property type="term" value="F:methyltransferase activity"/>
    <property type="evidence" value="ECO:0007669"/>
    <property type="project" value="UniProtKB-KW"/>
</dbReference>
<dbReference type="AlphaFoldDB" id="A0A1T4NFV1"/>
<dbReference type="OrthoDB" id="9805492at2"/>
<dbReference type="InterPro" id="IPR013780">
    <property type="entry name" value="Glyco_hydro_b"/>
</dbReference>
<gene>
    <name evidence="5" type="ORF">SAMN02745110_01565</name>
</gene>
<accession>A0A1T4NFV1</accession>
<dbReference type="InterPro" id="IPR019614">
    <property type="entry name" value="SAM-dep_methyl-trfase"/>
</dbReference>
<dbReference type="RefSeq" id="WP_078787409.1">
    <property type="nucleotide sequence ID" value="NZ_FMTO01000008.1"/>
</dbReference>
<dbReference type="Pfam" id="PF10672">
    <property type="entry name" value="Methyltrans_SAM"/>
    <property type="match status" value="1"/>
</dbReference>
<dbReference type="GO" id="GO:0032259">
    <property type="term" value="P:methylation"/>
    <property type="evidence" value="ECO:0007669"/>
    <property type="project" value="UniProtKB-KW"/>
</dbReference>
<sequence length="299" mass="33729">MWIAENWKDYEILDTSEGEKLERWADYILLRPDPQVLWNTPKKIREWKQLNGHYHRSSKGGGNWEFFDLPEEWTINYKLKKDTLTFHLKPFSFKHTGLFPEQAVNWDWTYGLIKNRINEAKSSGNSKPIKVLNLFAYTGGATLAAAAAGANVTHVDASKGMVNWAKENAASSGLGNAPIRWLVDDCKKFVEREIRRGNHYDGIIMDPPSYGRGPKGEIWKMEDSIYELVKLTAKLLSDDPLFFLINSYTTGLAPAVLTYIMSSIIIPDHKGHVESSEIGLPVKASGLTLPCGASGRWTI</sequence>
<evidence type="ECO:0000313" key="6">
    <source>
        <dbReference type="Proteomes" id="UP000189857"/>
    </source>
</evidence>
<evidence type="ECO:0000313" key="5">
    <source>
        <dbReference type="EMBL" id="SJZ77926.1"/>
    </source>
</evidence>
<dbReference type="EMBL" id="FUXA01000009">
    <property type="protein sequence ID" value="SJZ77926.1"/>
    <property type="molecule type" value="Genomic_DNA"/>
</dbReference>
<feature type="domain" description="S-adenosylmethionine-dependent methyltransferase" evidence="4">
    <location>
        <begin position="128"/>
        <end position="214"/>
    </location>
</feature>
<dbReference type="PANTHER" id="PTHR43042">
    <property type="entry name" value="SAM-DEPENDENT METHYLTRANSFERASE"/>
    <property type="match status" value="1"/>
</dbReference>
<keyword evidence="6" id="KW-1185">Reference proteome</keyword>
<keyword evidence="2 5" id="KW-0808">Transferase</keyword>